<dbReference type="Pfam" id="PF00583">
    <property type="entry name" value="Acetyltransf_1"/>
    <property type="match status" value="1"/>
</dbReference>
<protein>
    <submittedName>
        <fullName evidence="2">GNAT family N-acetyltransferase</fullName>
    </submittedName>
</protein>
<sequence>MGAADHVALGAGFLIIRPLAAEEAPLLASHVAALSPASRHSRFLGGVNLISEAEALRLVAGRDVFALAAIAGGPGEGVMVGEAICAFGSDGRAEFALSVADAWQGRGIGRALVASLARRAAPRAALIHGEVLAGNRRMLALAARAGFAAGVSRSDPRLVAISRPLRPVPAACRPLHRAA</sequence>
<accession>A0A2S0NB47</accession>
<dbReference type="KEGG" id="phr:C6569_09735"/>
<dbReference type="AlphaFoldDB" id="A0A2S0NB47"/>
<dbReference type="InterPro" id="IPR000182">
    <property type="entry name" value="GNAT_dom"/>
</dbReference>
<keyword evidence="2" id="KW-0808">Transferase</keyword>
<keyword evidence="3" id="KW-1185">Reference proteome</keyword>
<dbReference type="EMBL" id="CP027668">
    <property type="protein sequence ID" value="AVO45316.1"/>
    <property type="molecule type" value="Genomic_DNA"/>
</dbReference>
<dbReference type="Gene3D" id="3.40.630.30">
    <property type="match status" value="1"/>
</dbReference>
<dbReference type="Proteomes" id="UP000237889">
    <property type="component" value="Chromosome"/>
</dbReference>
<reference evidence="2 3" key="1">
    <citation type="submission" date="2018-03" db="EMBL/GenBank/DDBJ databases">
        <title>Genome sequencing of Phreatobacter sp.</title>
        <authorList>
            <person name="Kim S.-J."/>
            <person name="Heo J."/>
            <person name="Kwon S.-W."/>
        </authorList>
    </citation>
    <scope>NUCLEOTIDE SEQUENCE [LARGE SCALE GENOMIC DNA]</scope>
    <source>
        <strain evidence="2 3">S-12</strain>
    </source>
</reference>
<organism evidence="2 3">
    <name type="scientific">Phreatobacter cathodiphilus</name>
    <dbReference type="NCBI Taxonomy" id="1868589"/>
    <lineage>
        <taxon>Bacteria</taxon>
        <taxon>Pseudomonadati</taxon>
        <taxon>Pseudomonadota</taxon>
        <taxon>Alphaproteobacteria</taxon>
        <taxon>Hyphomicrobiales</taxon>
        <taxon>Phreatobacteraceae</taxon>
        <taxon>Phreatobacter</taxon>
    </lineage>
</organism>
<gene>
    <name evidence="2" type="ORF">C6569_09735</name>
</gene>
<dbReference type="GO" id="GO:0016747">
    <property type="term" value="F:acyltransferase activity, transferring groups other than amino-acyl groups"/>
    <property type="evidence" value="ECO:0007669"/>
    <property type="project" value="InterPro"/>
</dbReference>
<evidence type="ECO:0000313" key="3">
    <source>
        <dbReference type="Proteomes" id="UP000237889"/>
    </source>
</evidence>
<dbReference type="PROSITE" id="PS51186">
    <property type="entry name" value="GNAT"/>
    <property type="match status" value="1"/>
</dbReference>
<proteinExistence type="predicted"/>
<name>A0A2S0NB47_9HYPH</name>
<dbReference type="InterPro" id="IPR016181">
    <property type="entry name" value="Acyl_CoA_acyltransferase"/>
</dbReference>
<dbReference type="SUPFAM" id="SSF55729">
    <property type="entry name" value="Acyl-CoA N-acyltransferases (Nat)"/>
    <property type="match status" value="1"/>
</dbReference>
<evidence type="ECO:0000313" key="2">
    <source>
        <dbReference type="EMBL" id="AVO45316.1"/>
    </source>
</evidence>
<feature type="domain" description="N-acetyltransferase" evidence="1">
    <location>
        <begin position="14"/>
        <end position="166"/>
    </location>
</feature>
<dbReference type="OrthoDB" id="7617982at2"/>
<evidence type="ECO:0000259" key="1">
    <source>
        <dbReference type="PROSITE" id="PS51186"/>
    </source>
</evidence>
<dbReference type="RefSeq" id="WP_106748657.1">
    <property type="nucleotide sequence ID" value="NZ_CP027668.1"/>
</dbReference>